<dbReference type="InterPro" id="IPR043129">
    <property type="entry name" value="ATPase_NBD"/>
</dbReference>
<accession>A0ABS9VRJ1</accession>
<dbReference type="PANTHER" id="PTHR18964:SF173">
    <property type="entry name" value="GLUCOKINASE"/>
    <property type="match status" value="1"/>
</dbReference>
<evidence type="ECO:0000313" key="2">
    <source>
        <dbReference type="EMBL" id="MCH9274750.1"/>
    </source>
</evidence>
<comment type="similarity">
    <text evidence="1">Belongs to the ROK (NagC/XylR) family.</text>
</comment>
<reference evidence="2 3" key="1">
    <citation type="journal article" date="2021" name="Environ. Microbiol.">
        <title>Genetic insights into the dark matter of the mammalian gut microbiota through targeted genome reconstruction.</title>
        <authorList>
            <person name="Lugli G.A."/>
            <person name="Alessandri G."/>
            <person name="Milani C."/>
            <person name="Viappiani A."/>
            <person name="Fontana F."/>
            <person name="Tarracchini C."/>
            <person name="Mancabelli L."/>
            <person name="Argentini C."/>
            <person name="Ruiz L."/>
            <person name="Margolles A."/>
            <person name="van Sinderen D."/>
            <person name="Turroni F."/>
            <person name="Ventura M."/>
        </authorList>
    </citation>
    <scope>NUCLEOTIDE SEQUENCE [LARGE SCALE GENOMIC DNA]</scope>
    <source>
        <strain evidence="2 3">MA1</strain>
    </source>
</reference>
<sequence>MTDIAATDAVAGRAGYLVGVDIGGTKIEAVLIGPDGRVVASRRVPARRGGDNVLDDVASLVRGVAGDRFADVAHVGIGTPGRVDAATGRIANVVNLDIDELDLGSLVSGRLGGIPVHVDNDVNAAAVGAARVLCGDDLSGTVAFLNFGTGLAAGVLVDGVLQHGYSGAAGEVGHVPVDPNRFDCPCGQRGCLETVCSGASVARLWPTADGRPPMPDLIAATRRGDGEARRVLAMVTHAIGDTLQIVAQSVDPRLIVIGGGMAKTGGPLLEVILDELHARESACPFLKGLDLGARLRLAPVDAPVGAIGAAWAS</sequence>
<organism evidence="2 3">
    <name type="scientific">Bifidobacterium amazonense</name>
    <dbReference type="NCBI Taxonomy" id="2809027"/>
    <lineage>
        <taxon>Bacteria</taxon>
        <taxon>Bacillati</taxon>
        <taxon>Actinomycetota</taxon>
        <taxon>Actinomycetes</taxon>
        <taxon>Bifidobacteriales</taxon>
        <taxon>Bifidobacteriaceae</taxon>
        <taxon>Bifidobacterium</taxon>
    </lineage>
</organism>
<dbReference type="PANTHER" id="PTHR18964">
    <property type="entry name" value="ROK (REPRESSOR, ORF, KINASE) FAMILY"/>
    <property type="match status" value="1"/>
</dbReference>
<gene>
    <name evidence="2" type="ORF">JS533_000375</name>
</gene>
<dbReference type="SUPFAM" id="SSF53067">
    <property type="entry name" value="Actin-like ATPase domain"/>
    <property type="match status" value="1"/>
</dbReference>
<dbReference type="RefSeq" id="WP_241512589.1">
    <property type="nucleotide sequence ID" value="NZ_JAFEJT020000001.1"/>
</dbReference>
<dbReference type="InterPro" id="IPR000600">
    <property type="entry name" value="ROK"/>
</dbReference>
<reference evidence="2 3" key="2">
    <citation type="journal article" date="2021" name="Syst. Appl. Microbiol.">
        <title>Phylogenetic classification of ten novel species belonging to the genus Bifidobacterium comprising B. phasiani sp. nov., B. pongonis sp. nov., B. saguinibicoloris sp. nov., B. colobi sp. nov., B. simiiventris sp. nov., B. santillanense sp. nov., B. miconis sp. nov., B. amazonense sp. nov., B. pluvialisilvae sp. nov., and B. miconisargentati sp. nov.</title>
        <authorList>
            <person name="Lugli G.A."/>
            <person name="Calvete-Torre I."/>
            <person name="Alessandri G."/>
            <person name="Milani C."/>
            <person name="Turroni F."/>
            <person name="Laiolo P."/>
            <person name="Ossiprandi M.C."/>
            <person name="Margolles A."/>
            <person name="Ruiz L."/>
            <person name="Ventura M."/>
        </authorList>
    </citation>
    <scope>NUCLEOTIDE SEQUENCE [LARGE SCALE GENOMIC DNA]</scope>
    <source>
        <strain evidence="2 3">MA1</strain>
    </source>
</reference>
<keyword evidence="3" id="KW-1185">Reference proteome</keyword>
<evidence type="ECO:0000313" key="3">
    <source>
        <dbReference type="Proteomes" id="UP000710815"/>
    </source>
</evidence>
<proteinExistence type="inferred from homology"/>
<comment type="caution">
    <text evidence="2">The sequence shown here is derived from an EMBL/GenBank/DDBJ whole genome shotgun (WGS) entry which is preliminary data.</text>
</comment>
<protein>
    <submittedName>
        <fullName evidence="2">ROK family protein</fullName>
    </submittedName>
</protein>
<evidence type="ECO:0000256" key="1">
    <source>
        <dbReference type="ARBA" id="ARBA00006479"/>
    </source>
</evidence>
<dbReference type="EMBL" id="JAFEJT020000001">
    <property type="protein sequence ID" value="MCH9274750.1"/>
    <property type="molecule type" value="Genomic_DNA"/>
</dbReference>
<dbReference type="Gene3D" id="3.30.420.40">
    <property type="match status" value="2"/>
</dbReference>
<dbReference type="Proteomes" id="UP000710815">
    <property type="component" value="Unassembled WGS sequence"/>
</dbReference>
<name>A0ABS9VRJ1_9BIFI</name>
<dbReference type="Pfam" id="PF00480">
    <property type="entry name" value="ROK"/>
    <property type="match status" value="1"/>
</dbReference>